<gene>
    <name evidence="1" type="ORF">METZ01_LOCUS288623</name>
</gene>
<accession>A0A382LGF4</accession>
<dbReference type="AlphaFoldDB" id="A0A382LGF4"/>
<reference evidence="1" key="1">
    <citation type="submission" date="2018-05" db="EMBL/GenBank/DDBJ databases">
        <authorList>
            <person name="Lanie J.A."/>
            <person name="Ng W.-L."/>
            <person name="Kazmierczak K.M."/>
            <person name="Andrzejewski T.M."/>
            <person name="Davidsen T.M."/>
            <person name="Wayne K.J."/>
            <person name="Tettelin H."/>
            <person name="Glass J.I."/>
            <person name="Rusch D."/>
            <person name="Podicherti R."/>
            <person name="Tsui H.-C.T."/>
            <person name="Winkler M.E."/>
        </authorList>
    </citation>
    <scope>NUCLEOTIDE SEQUENCE</scope>
</reference>
<protein>
    <submittedName>
        <fullName evidence="1">Uncharacterized protein</fullName>
    </submittedName>
</protein>
<organism evidence="1">
    <name type="scientific">marine metagenome</name>
    <dbReference type="NCBI Taxonomy" id="408172"/>
    <lineage>
        <taxon>unclassified sequences</taxon>
        <taxon>metagenomes</taxon>
        <taxon>ecological metagenomes</taxon>
    </lineage>
</organism>
<name>A0A382LGF4_9ZZZZ</name>
<proteinExistence type="predicted"/>
<sequence length="326" mass="35858">MPNTTSNSYTFGKTFTIADIIEEAFERVGFPNVSGYQLKAARRSLNILFQEWGNRGLHYWEVGTLNLTLTQGEKEFNFYRYPSDMPTTGAAALQKSNGLNTTLDGAIATTSITSGITMDSITGMNNQGTIRIGTEDITYVGFSGLELTGVTRGAHSTTAATHSDGATVTNYVPGFSDIEQCSLRTNMAGNTQSDAALGKVDRSTYSGYANKEAEGTPSNYWVQRFVDRVTMTIYPTPDASNAAKNLHIFFVKRIQDAGTYSNATDVPYRFIPPMVAGLAYYLSQKFRMEKTQPFKLLYEDELARALQEDGSAASTYITPKAYYPNI</sequence>
<evidence type="ECO:0000313" key="1">
    <source>
        <dbReference type="EMBL" id="SVC35769.1"/>
    </source>
</evidence>
<dbReference type="EMBL" id="UINC01086894">
    <property type="protein sequence ID" value="SVC35769.1"/>
    <property type="molecule type" value="Genomic_DNA"/>
</dbReference>